<feature type="site" description="Catalytically relevant" evidence="6">
    <location>
        <position position="185"/>
    </location>
</feature>
<dbReference type="CDD" id="cd05014">
    <property type="entry name" value="SIS_Kpsf"/>
    <property type="match status" value="1"/>
</dbReference>
<dbReference type="InterPro" id="IPR050986">
    <property type="entry name" value="GutQ/KpsF_isomerases"/>
</dbReference>
<evidence type="ECO:0000256" key="7">
    <source>
        <dbReference type="PROSITE-ProRule" id="PRU00703"/>
    </source>
</evidence>
<gene>
    <name evidence="10" type="ORF">AZI87_10485</name>
</gene>
<dbReference type="PROSITE" id="PS51464">
    <property type="entry name" value="SIS"/>
    <property type="match status" value="1"/>
</dbReference>
<feature type="domain" description="CBS" evidence="8">
    <location>
        <begin position="270"/>
        <end position="326"/>
    </location>
</feature>
<dbReference type="CDD" id="cd04604">
    <property type="entry name" value="CBS_pair_SIS_assoc"/>
    <property type="match status" value="1"/>
</dbReference>
<feature type="site" description="Catalytically relevant" evidence="6">
    <location>
        <position position="103"/>
    </location>
</feature>
<keyword evidence="10" id="KW-0413">Isomerase</keyword>
<dbReference type="InterPro" id="IPR046348">
    <property type="entry name" value="SIS_dom_sf"/>
</dbReference>
<evidence type="ECO:0000313" key="11">
    <source>
        <dbReference type="Proteomes" id="UP000075799"/>
    </source>
</evidence>
<dbReference type="SUPFAM" id="SSF53697">
    <property type="entry name" value="SIS domain"/>
    <property type="match status" value="1"/>
</dbReference>
<dbReference type="Gene3D" id="3.40.50.10490">
    <property type="entry name" value="Glucose-6-phosphate isomerase like protein, domain 1"/>
    <property type="match status" value="1"/>
</dbReference>
<evidence type="ECO:0000256" key="5">
    <source>
        <dbReference type="PIRSR" id="PIRSR004692-2"/>
    </source>
</evidence>
<evidence type="ECO:0000259" key="9">
    <source>
        <dbReference type="PROSITE" id="PS51464"/>
    </source>
</evidence>
<dbReference type="SMART" id="SM00116">
    <property type="entry name" value="CBS"/>
    <property type="match status" value="2"/>
</dbReference>
<keyword evidence="3 7" id="KW-0129">CBS domain</keyword>
<dbReference type="PROSITE" id="PS51371">
    <property type="entry name" value="CBS"/>
    <property type="match status" value="2"/>
</dbReference>
<feature type="site" description="Catalytically relevant" evidence="6">
    <location>
        <position position="144"/>
    </location>
</feature>
<evidence type="ECO:0000256" key="1">
    <source>
        <dbReference type="ARBA" id="ARBA00008165"/>
    </source>
</evidence>
<evidence type="ECO:0000256" key="6">
    <source>
        <dbReference type="PIRSR" id="PIRSR004692-3"/>
    </source>
</evidence>
<comment type="caution">
    <text evidence="10">The sequence shown here is derived from an EMBL/GenBank/DDBJ whole genome shotgun (WGS) entry which is preliminary data.</text>
</comment>
<dbReference type="Pfam" id="PF01380">
    <property type="entry name" value="SIS"/>
    <property type="match status" value="1"/>
</dbReference>
<reference evidence="10 11" key="1">
    <citation type="submission" date="2016-03" db="EMBL/GenBank/DDBJ databases">
        <authorList>
            <person name="Ploux O."/>
        </authorList>
    </citation>
    <scope>NUCLEOTIDE SEQUENCE [LARGE SCALE GENOMIC DNA]</scope>
    <source>
        <strain evidence="10 11">EC13</strain>
    </source>
</reference>
<organism evidence="10 11">
    <name type="scientific">Bdellovibrio bacteriovorus</name>
    <dbReference type="NCBI Taxonomy" id="959"/>
    <lineage>
        <taxon>Bacteria</taxon>
        <taxon>Pseudomonadati</taxon>
        <taxon>Bdellovibrionota</taxon>
        <taxon>Bdellovibrionia</taxon>
        <taxon>Bdellovibrionales</taxon>
        <taxon>Pseudobdellovibrionaceae</taxon>
        <taxon>Bdellovibrio</taxon>
    </lineage>
</organism>
<dbReference type="InterPro" id="IPR035474">
    <property type="entry name" value="SIS_Kpsf"/>
</dbReference>
<proteinExistence type="inferred from homology"/>
<dbReference type="Gene3D" id="3.10.580.10">
    <property type="entry name" value="CBS-domain"/>
    <property type="match status" value="1"/>
</dbReference>
<dbReference type="AlphaFoldDB" id="A0A161PVH6"/>
<dbReference type="InterPro" id="IPR001347">
    <property type="entry name" value="SIS_dom"/>
</dbReference>
<dbReference type="NCBIfam" id="TIGR00393">
    <property type="entry name" value="kpsF"/>
    <property type="match status" value="1"/>
</dbReference>
<dbReference type="InterPro" id="IPR046342">
    <property type="entry name" value="CBS_dom_sf"/>
</dbReference>
<dbReference type="GO" id="GO:0097367">
    <property type="term" value="F:carbohydrate derivative binding"/>
    <property type="evidence" value="ECO:0007669"/>
    <property type="project" value="InterPro"/>
</dbReference>
<dbReference type="OrthoDB" id="5289772at2"/>
<protein>
    <submittedName>
        <fullName evidence="10">D-arabinose 5-phosphate isomerase</fullName>
    </submittedName>
</protein>
<dbReference type="InterPro" id="IPR000644">
    <property type="entry name" value="CBS_dom"/>
</dbReference>
<feature type="site" description="Catalytically relevant" evidence="6">
    <location>
        <position position="51"/>
    </location>
</feature>
<dbReference type="EMBL" id="LUKD01000001">
    <property type="protein sequence ID" value="KYG69588.1"/>
    <property type="molecule type" value="Genomic_DNA"/>
</dbReference>
<dbReference type="Pfam" id="PF00571">
    <property type="entry name" value="CBS"/>
    <property type="match status" value="2"/>
</dbReference>
<sequence>MSKVVQQGLKVLEVEAQAILGLRDRIGVDFEKVVQMIKDCQGKLILTGMGKSGQIARKLASTFSSTGTPAVFLHPAESSHGDLGIVESKDVVIAISYGGESPEFAGILKYVARKSIPLIALTGKPTSSLAKAAQVTLNVYVSEEACPLNLAPTASSTATLAMGDAVAMAVMTEKGFSPQDFAEFHPGGSLGYRLLTRVSDVMHSGDALPTVGLEAPLRQVFSAMTHKDVRGAAGVVDDKGDLVGVITDGQIRRRLEKSDDPLTGTAKDLMTTNPRTIDANEFAEKALFVMEQFQINMLFVLDKDSATPKKPVGILHVQDLLKAKVR</sequence>
<dbReference type="GO" id="GO:1901135">
    <property type="term" value="P:carbohydrate derivative metabolic process"/>
    <property type="evidence" value="ECO:0007669"/>
    <property type="project" value="InterPro"/>
</dbReference>
<accession>A0A161PVH6</accession>
<dbReference type="GO" id="GO:0005975">
    <property type="term" value="P:carbohydrate metabolic process"/>
    <property type="evidence" value="ECO:0007669"/>
    <property type="project" value="InterPro"/>
</dbReference>
<dbReference type="FunFam" id="3.40.50.10490:FF:000011">
    <property type="entry name" value="Arabinose 5-phosphate isomerase"/>
    <property type="match status" value="1"/>
</dbReference>
<name>A0A161PVH6_BDEBC</name>
<comment type="similarity">
    <text evidence="1 4">Belongs to the SIS family. GutQ/KpsF subfamily.</text>
</comment>
<feature type="domain" description="SIS" evidence="9">
    <location>
        <begin position="33"/>
        <end position="176"/>
    </location>
</feature>
<dbReference type="Proteomes" id="UP000075799">
    <property type="component" value="Unassembled WGS sequence"/>
</dbReference>
<keyword evidence="2" id="KW-0677">Repeat</keyword>
<dbReference type="RefSeq" id="WP_063206478.1">
    <property type="nucleotide sequence ID" value="NZ_LUKD01000001.1"/>
</dbReference>
<evidence type="ECO:0000256" key="3">
    <source>
        <dbReference type="ARBA" id="ARBA00023122"/>
    </source>
</evidence>
<evidence type="ECO:0000259" key="8">
    <source>
        <dbReference type="PROSITE" id="PS51371"/>
    </source>
</evidence>
<feature type="binding site" evidence="5">
    <location>
        <position position="74"/>
    </location>
    <ligand>
        <name>Zn(2+)</name>
        <dbReference type="ChEBI" id="CHEBI:29105"/>
    </ligand>
</feature>
<dbReference type="PANTHER" id="PTHR42745:SF1">
    <property type="entry name" value="ARABINOSE 5-PHOSPHATE ISOMERASE KDSD"/>
    <property type="match status" value="1"/>
</dbReference>
<keyword evidence="5" id="KW-0862">Zinc</keyword>
<dbReference type="GO" id="GO:0046872">
    <property type="term" value="F:metal ion binding"/>
    <property type="evidence" value="ECO:0007669"/>
    <property type="project" value="UniProtKB-KW"/>
</dbReference>
<dbReference type="GO" id="GO:0019146">
    <property type="term" value="F:arabinose-5-phosphate isomerase activity"/>
    <property type="evidence" value="ECO:0007669"/>
    <property type="project" value="UniProtKB-ARBA"/>
</dbReference>
<evidence type="ECO:0000313" key="10">
    <source>
        <dbReference type="EMBL" id="KYG69588.1"/>
    </source>
</evidence>
<feature type="domain" description="CBS" evidence="8">
    <location>
        <begin position="202"/>
        <end position="262"/>
    </location>
</feature>
<evidence type="ECO:0000256" key="4">
    <source>
        <dbReference type="PIRNR" id="PIRNR004692"/>
    </source>
</evidence>
<dbReference type="InterPro" id="IPR004800">
    <property type="entry name" value="KdsD/KpsF-type"/>
</dbReference>
<evidence type="ECO:0000256" key="2">
    <source>
        <dbReference type="ARBA" id="ARBA00022737"/>
    </source>
</evidence>
<dbReference type="PIRSF" id="PIRSF004692">
    <property type="entry name" value="KdsD_KpsF"/>
    <property type="match status" value="1"/>
</dbReference>
<dbReference type="PANTHER" id="PTHR42745">
    <property type="match status" value="1"/>
</dbReference>
<keyword evidence="5" id="KW-0479">Metal-binding</keyword>